<evidence type="ECO:0000256" key="5">
    <source>
        <dbReference type="ARBA" id="ARBA00022588"/>
    </source>
</evidence>
<comment type="similarity">
    <text evidence="2">Belongs to the insect defense protein family.</text>
</comment>
<evidence type="ECO:0000313" key="13">
    <source>
        <dbReference type="EMBL" id="CAG2194037.1"/>
    </source>
</evidence>
<evidence type="ECO:0000256" key="9">
    <source>
        <dbReference type="SAM" id="MobiDB-lite"/>
    </source>
</evidence>
<keyword evidence="10" id="KW-0812">Transmembrane</keyword>
<dbReference type="InterPro" id="IPR051237">
    <property type="entry name" value="Ferric-chelate_Red/DefProt"/>
</dbReference>
<dbReference type="Proteomes" id="UP000683360">
    <property type="component" value="Unassembled WGS sequence"/>
</dbReference>
<evidence type="ECO:0000256" key="1">
    <source>
        <dbReference type="ARBA" id="ARBA00004613"/>
    </source>
</evidence>
<evidence type="ECO:0000256" key="11">
    <source>
        <dbReference type="SAM" id="SignalP"/>
    </source>
</evidence>
<feature type="region of interest" description="Disordered" evidence="9">
    <location>
        <begin position="694"/>
        <end position="719"/>
    </location>
</feature>
<evidence type="ECO:0000256" key="4">
    <source>
        <dbReference type="ARBA" id="ARBA00022529"/>
    </source>
</evidence>
<dbReference type="CDD" id="cd08544">
    <property type="entry name" value="Reeler"/>
    <property type="match status" value="1"/>
</dbReference>
<evidence type="ECO:0000256" key="6">
    <source>
        <dbReference type="ARBA" id="ARBA00022729"/>
    </source>
</evidence>
<dbReference type="Gene3D" id="2.60.40.4060">
    <property type="entry name" value="Reeler domain"/>
    <property type="match status" value="1"/>
</dbReference>
<feature type="chain" id="PRO_5035731531" description="Reelin domain-containing protein" evidence="11">
    <location>
        <begin position="23"/>
        <end position="796"/>
    </location>
</feature>
<accession>A0A8S3QEU4</accession>
<keyword evidence="7" id="KW-0391">Immunity</keyword>
<dbReference type="AlphaFoldDB" id="A0A8S3QEU4"/>
<feature type="signal peptide" evidence="11">
    <location>
        <begin position="1"/>
        <end position="22"/>
    </location>
</feature>
<dbReference type="GO" id="GO:0042742">
    <property type="term" value="P:defense response to bacterium"/>
    <property type="evidence" value="ECO:0007669"/>
    <property type="project" value="UniProtKB-KW"/>
</dbReference>
<dbReference type="GO" id="GO:0005576">
    <property type="term" value="C:extracellular region"/>
    <property type="evidence" value="ECO:0007669"/>
    <property type="project" value="UniProtKB-SubCell"/>
</dbReference>
<comment type="subcellular location">
    <subcellularLocation>
        <location evidence="1">Secreted</location>
    </subcellularLocation>
</comment>
<feature type="domain" description="Reelin" evidence="12">
    <location>
        <begin position="17"/>
        <end position="181"/>
    </location>
</feature>
<dbReference type="InterPro" id="IPR055470">
    <property type="entry name" value="DUF7042"/>
</dbReference>
<dbReference type="PANTHER" id="PTHR45828">
    <property type="entry name" value="CYTOCHROME B561/FERRIC REDUCTASE TRANSMEMBRANE"/>
    <property type="match status" value="1"/>
</dbReference>
<sequence>MICFDTCLKIVGLFCCLCFVHTYPDGAPAVACQNRTPQHNGTTASTRAKRYTVTANSTYYTATENVLVTLKGISGTMFKGFLIQMRTADLQQIVGTFTVITTAESQLLQCNNVNGAAITHTSNDSKTDIQAIWTPPSQPVGNVIITATVVQDFKTFWNNIVSTSIQQSTPSTTTTVATTKTTRATIAGCTIPTALIGTWTSSNSGTIELNSTHLINYSIYNKGGQTFECFDHTGSYYSFKTESIPLFNAIAVASLCQLSQADDERFMYTSSSTSLTSSLVCDDTSNTDYQLLLDPSIDAANFAEQCPDAFLGIFGYVSNITAEAECNGTGSLNVCDTTTKMSFNYTACSTVQAYSSGGELYCISSTTSGTSTQVTLYNLDSTTDESTNYRIVCYVVESSTDGNVYASQYPQSCSTGQTPTSVSSPGGLVVLTASLPPESSGLTAGASAGIAVGVLLIFLILLLLIGFCIYKKTRKVDPGPIPPDQGVAPAETKMPTEDKSRPDMMRNIRPFNHSNMRRNDDMDIEDIEDRDKVPRLERDLTQHSTLRQQIITPSVVNPMVREWSDMGYSDDLTLIDSENMRDQLDPPSPIPEGLTPVDGYGPVYGYWNTIDERHAPEKKKKKKKNSGKICFIYANKYKYCTVICLHKLDVEIDSDTGLTAAATIGIVFVALFLFLLLVFICGFIAHKKSKKEEPLLKEDSESETELQIENPPGNRPRSMKTTVNTTAMHVPSSTLPFIEGSGKVPTLSRDLTRQSIPTISRDATQQSIITPRAINPSVREWYDQEMQNTIFLAAAK</sequence>
<protein>
    <recommendedName>
        <fullName evidence="12">Reelin domain-containing protein</fullName>
    </recommendedName>
</protein>
<keyword evidence="14" id="KW-1185">Reference proteome</keyword>
<dbReference type="Pfam" id="PF23069">
    <property type="entry name" value="DUF7042"/>
    <property type="match status" value="1"/>
</dbReference>
<keyword evidence="8" id="KW-0044">Antibiotic</keyword>
<feature type="compositionally biased region" description="Basic and acidic residues" evidence="9">
    <location>
        <begin position="494"/>
        <end position="506"/>
    </location>
</feature>
<feature type="transmembrane region" description="Helical" evidence="10">
    <location>
        <begin position="660"/>
        <end position="685"/>
    </location>
</feature>
<dbReference type="EMBL" id="CAJPWZ010000469">
    <property type="protein sequence ID" value="CAG2194037.1"/>
    <property type="molecule type" value="Genomic_DNA"/>
</dbReference>
<evidence type="ECO:0000256" key="8">
    <source>
        <dbReference type="ARBA" id="ARBA00023022"/>
    </source>
</evidence>
<dbReference type="InterPro" id="IPR042307">
    <property type="entry name" value="Reeler_sf"/>
</dbReference>
<dbReference type="OrthoDB" id="6150115at2759"/>
<keyword evidence="4" id="KW-0929">Antimicrobial</keyword>
<reference evidence="13" key="1">
    <citation type="submission" date="2021-03" db="EMBL/GenBank/DDBJ databases">
        <authorList>
            <person name="Bekaert M."/>
        </authorList>
    </citation>
    <scope>NUCLEOTIDE SEQUENCE</scope>
</reference>
<dbReference type="GO" id="GO:0016020">
    <property type="term" value="C:membrane"/>
    <property type="evidence" value="ECO:0007669"/>
    <property type="project" value="TreeGrafter"/>
</dbReference>
<keyword evidence="6 11" id="KW-0732">Signal</keyword>
<keyword evidence="10" id="KW-0472">Membrane</keyword>
<gene>
    <name evidence="13" type="ORF">MEDL_9120</name>
</gene>
<evidence type="ECO:0000256" key="2">
    <source>
        <dbReference type="ARBA" id="ARBA00008501"/>
    </source>
</evidence>
<organism evidence="13 14">
    <name type="scientific">Mytilus edulis</name>
    <name type="common">Blue mussel</name>
    <dbReference type="NCBI Taxonomy" id="6550"/>
    <lineage>
        <taxon>Eukaryota</taxon>
        <taxon>Metazoa</taxon>
        <taxon>Spiralia</taxon>
        <taxon>Lophotrochozoa</taxon>
        <taxon>Mollusca</taxon>
        <taxon>Bivalvia</taxon>
        <taxon>Autobranchia</taxon>
        <taxon>Pteriomorphia</taxon>
        <taxon>Mytilida</taxon>
        <taxon>Mytiloidea</taxon>
        <taxon>Mytilidae</taxon>
        <taxon>Mytilinae</taxon>
        <taxon>Mytilus</taxon>
    </lineage>
</organism>
<evidence type="ECO:0000313" key="14">
    <source>
        <dbReference type="Proteomes" id="UP000683360"/>
    </source>
</evidence>
<dbReference type="InterPro" id="IPR002861">
    <property type="entry name" value="Reeler_dom"/>
</dbReference>
<evidence type="ECO:0000256" key="10">
    <source>
        <dbReference type="SAM" id="Phobius"/>
    </source>
</evidence>
<name>A0A8S3QEU4_MYTED</name>
<keyword evidence="5" id="KW-0399">Innate immunity</keyword>
<keyword evidence="10" id="KW-1133">Transmembrane helix</keyword>
<keyword evidence="3" id="KW-0964">Secreted</keyword>
<dbReference type="PROSITE" id="PS51019">
    <property type="entry name" value="REELIN"/>
    <property type="match status" value="1"/>
</dbReference>
<feature type="transmembrane region" description="Helical" evidence="10">
    <location>
        <begin position="448"/>
        <end position="470"/>
    </location>
</feature>
<dbReference type="Pfam" id="PF02014">
    <property type="entry name" value="Reeler"/>
    <property type="match status" value="1"/>
</dbReference>
<feature type="region of interest" description="Disordered" evidence="9">
    <location>
        <begin position="478"/>
        <end position="526"/>
    </location>
</feature>
<proteinExistence type="inferred from homology"/>
<dbReference type="PANTHER" id="PTHR45828:SF9">
    <property type="entry name" value="CELL WALL INTEGRITY AND STRESS RESPONSE COMPONENT 4-LIKE-RELATED"/>
    <property type="match status" value="1"/>
</dbReference>
<evidence type="ECO:0000256" key="7">
    <source>
        <dbReference type="ARBA" id="ARBA00022859"/>
    </source>
</evidence>
<evidence type="ECO:0000259" key="12">
    <source>
        <dbReference type="PROSITE" id="PS51019"/>
    </source>
</evidence>
<evidence type="ECO:0000256" key="3">
    <source>
        <dbReference type="ARBA" id="ARBA00022525"/>
    </source>
</evidence>
<comment type="caution">
    <text evidence="13">The sequence shown here is derived from an EMBL/GenBank/DDBJ whole genome shotgun (WGS) entry which is preliminary data.</text>
</comment>
<dbReference type="GO" id="GO:0045087">
    <property type="term" value="P:innate immune response"/>
    <property type="evidence" value="ECO:0007669"/>
    <property type="project" value="UniProtKB-KW"/>
</dbReference>